<keyword evidence="2" id="KW-0238">DNA-binding</keyword>
<dbReference type="AlphaFoldDB" id="A0A318R1L5"/>
<dbReference type="Pfam" id="PF00392">
    <property type="entry name" value="GntR"/>
    <property type="match status" value="1"/>
</dbReference>
<dbReference type="CDD" id="cd07377">
    <property type="entry name" value="WHTH_GntR"/>
    <property type="match status" value="1"/>
</dbReference>
<dbReference type="SMART" id="SM00345">
    <property type="entry name" value="HTH_GNTR"/>
    <property type="match status" value="1"/>
</dbReference>
<dbReference type="RefSeq" id="WP_158467390.1">
    <property type="nucleotide sequence ID" value="NZ_QJUE01000006.1"/>
</dbReference>
<dbReference type="EMBL" id="QJUE01000006">
    <property type="protein sequence ID" value="PYE00691.1"/>
    <property type="molecule type" value="Genomic_DNA"/>
</dbReference>
<dbReference type="InterPro" id="IPR036388">
    <property type="entry name" value="WH-like_DNA-bd_sf"/>
</dbReference>
<evidence type="ECO:0000256" key="3">
    <source>
        <dbReference type="ARBA" id="ARBA00023163"/>
    </source>
</evidence>
<sequence length="329" mass="36997">MRFHIQQDSEIPASSQLYNQICFAIAARHYPPGHRLPSTRQLAMQTGLHRNTISKVYRQLETDGVVEAIAGSGIYVRDQQKQKDLRSGSPSLRKKIIKDVDLEVRKSIDELLNSGCTLQQTRELFTREIDWRLRCGARLLVSTPREDIGASLLIAEELAPHLDVPVEVVPMEELESVLENSSQGTVVTSRYFLQPLEELARRHEVRAVAVDLSDFQKELTILKKLRSGSCVGIVSISPGILRAAEVILHSMRGNEILLMTANPDVGSRLITLLRTASHVICDNPSLPVIEHTLRQNRSQLMRMPQIHCAQKYLSDSTIEELSKEIGLQE</sequence>
<gene>
    <name evidence="5" type="ORF">DNJ73_09110</name>
</gene>
<dbReference type="PRINTS" id="PR00035">
    <property type="entry name" value="HTHGNTR"/>
</dbReference>
<comment type="caution">
    <text evidence="5">The sequence shown here is derived from an EMBL/GenBank/DDBJ whole genome shotgun (WGS) entry which is preliminary data.</text>
</comment>
<dbReference type="PANTHER" id="PTHR38445:SF9">
    <property type="entry name" value="HTH-TYPE TRANSCRIPTIONAL REPRESSOR YTRA"/>
    <property type="match status" value="1"/>
</dbReference>
<dbReference type="InterPro" id="IPR036390">
    <property type="entry name" value="WH_DNA-bd_sf"/>
</dbReference>
<keyword evidence="1" id="KW-0805">Transcription regulation</keyword>
<dbReference type="GO" id="GO:0003677">
    <property type="term" value="F:DNA binding"/>
    <property type="evidence" value="ECO:0007669"/>
    <property type="project" value="UniProtKB-KW"/>
</dbReference>
<evidence type="ECO:0000313" key="5">
    <source>
        <dbReference type="EMBL" id="PYE00691.1"/>
    </source>
</evidence>
<keyword evidence="3" id="KW-0804">Transcription</keyword>
<name>A0A318R1L5_PROMR</name>
<organism evidence="5 6">
    <name type="scientific">Prochlorococcus marinus XMU1408</name>
    <dbReference type="NCBI Taxonomy" id="2213228"/>
    <lineage>
        <taxon>Bacteria</taxon>
        <taxon>Bacillati</taxon>
        <taxon>Cyanobacteriota</taxon>
        <taxon>Cyanophyceae</taxon>
        <taxon>Synechococcales</taxon>
        <taxon>Prochlorococcaceae</taxon>
        <taxon>Prochlorococcus</taxon>
    </lineage>
</organism>
<evidence type="ECO:0000259" key="4">
    <source>
        <dbReference type="PROSITE" id="PS50949"/>
    </source>
</evidence>
<dbReference type="Gene3D" id="1.10.10.10">
    <property type="entry name" value="Winged helix-like DNA-binding domain superfamily/Winged helix DNA-binding domain"/>
    <property type="match status" value="1"/>
</dbReference>
<evidence type="ECO:0000313" key="6">
    <source>
        <dbReference type="Proteomes" id="UP000247807"/>
    </source>
</evidence>
<proteinExistence type="predicted"/>
<dbReference type="PROSITE" id="PS50949">
    <property type="entry name" value="HTH_GNTR"/>
    <property type="match status" value="1"/>
</dbReference>
<dbReference type="SUPFAM" id="SSF46785">
    <property type="entry name" value="Winged helix' DNA-binding domain"/>
    <property type="match status" value="1"/>
</dbReference>
<dbReference type="InterPro" id="IPR000524">
    <property type="entry name" value="Tscrpt_reg_HTH_GntR"/>
</dbReference>
<dbReference type="Proteomes" id="UP000247807">
    <property type="component" value="Unassembled WGS sequence"/>
</dbReference>
<evidence type="ECO:0000256" key="2">
    <source>
        <dbReference type="ARBA" id="ARBA00023125"/>
    </source>
</evidence>
<dbReference type="PANTHER" id="PTHR38445">
    <property type="entry name" value="HTH-TYPE TRANSCRIPTIONAL REPRESSOR YTRA"/>
    <property type="match status" value="1"/>
</dbReference>
<accession>A0A318R1L5</accession>
<protein>
    <submittedName>
        <fullName evidence="5">GntR family transcriptional regulator</fullName>
    </submittedName>
</protein>
<evidence type="ECO:0000256" key="1">
    <source>
        <dbReference type="ARBA" id="ARBA00023015"/>
    </source>
</evidence>
<feature type="domain" description="HTH gntR-type" evidence="4">
    <location>
        <begin position="11"/>
        <end position="79"/>
    </location>
</feature>
<dbReference type="GO" id="GO:0003700">
    <property type="term" value="F:DNA-binding transcription factor activity"/>
    <property type="evidence" value="ECO:0007669"/>
    <property type="project" value="InterPro"/>
</dbReference>
<dbReference type="OrthoDB" id="9801546at2"/>
<reference evidence="5 6" key="1">
    <citation type="journal article" date="2018" name="Appl. Environ. Microbiol.">
        <title>Genome rearrangement shapes Prochlorococcus ecological adaptation.</title>
        <authorList>
            <person name="Yan W."/>
            <person name="Wei S."/>
            <person name="Wang Q."/>
            <person name="Xiao X."/>
            <person name="Zeng Q."/>
            <person name="Jiao N."/>
            <person name="Zhang R."/>
        </authorList>
    </citation>
    <scope>NUCLEOTIDE SEQUENCE [LARGE SCALE GENOMIC DNA]</scope>
    <source>
        <strain evidence="5 6">XMU1408</strain>
    </source>
</reference>